<evidence type="ECO:0000259" key="2">
    <source>
        <dbReference type="PROSITE" id="PS50206"/>
    </source>
</evidence>
<dbReference type="Gene3D" id="3.40.250.10">
    <property type="entry name" value="Rhodanese-like domain"/>
    <property type="match status" value="1"/>
</dbReference>
<evidence type="ECO:0000256" key="1">
    <source>
        <dbReference type="SAM" id="SignalP"/>
    </source>
</evidence>
<dbReference type="SUPFAM" id="SSF52821">
    <property type="entry name" value="Rhodanese/Cell cycle control phosphatase"/>
    <property type="match status" value="1"/>
</dbReference>
<gene>
    <name evidence="3" type="ORF">DFK10_00540</name>
</gene>
<dbReference type="CDD" id="cd00158">
    <property type="entry name" value="RHOD"/>
    <property type="match status" value="1"/>
</dbReference>
<feature type="chain" id="PRO_5016063677" evidence="1">
    <location>
        <begin position="21"/>
        <end position="211"/>
    </location>
</feature>
<dbReference type="SMART" id="SM00450">
    <property type="entry name" value="RHOD"/>
    <property type="match status" value="1"/>
</dbReference>
<dbReference type="InterPro" id="IPR036873">
    <property type="entry name" value="Rhodanese-like_dom_sf"/>
</dbReference>
<keyword evidence="4" id="KW-1185">Reference proteome</keyword>
<protein>
    <submittedName>
        <fullName evidence="3">Sulfurtransferase</fullName>
    </submittedName>
</protein>
<proteinExistence type="predicted"/>
<feature type="signal peptide" evidence="1">
    <location>
        <begin position="1"/>
        <end position="20"/>
    </location>
</feature>
<evidence type="ECO:0000313" key="3">
    <source>
        <dbReference type="EMBL" id="PWG18695.1"/>
    </source>
</evidence>
<dbReference type="InterPro" id="IPR001763">
    <property type="entry name" value="Rhodanese-like_dom"/>
</dbReference>
<dbReference type="Proteomes" id="UP000245293">
    <property type="component" value="Unassembled WGS sequence"/>
</dbReference>
<name>A0A2V1P8A5_9RHOB</name>
<keyword evidence="3" id="KW-0808">Transferase</keyword>
<dbReference type="PROSITE" id="PS50206">
    <property type="entry name" value="RHODANESE_3"/>
    <property type="match status" value="1"/>
</dbReference>
<dbReference type="RefSeq" id="WP_109385999.1">
    <property type="nucleotide sequence ID" value="NZ_QETF01000001.1"/>
</dbReference>
<feature type="domain" description="Rhodanese" evidence="2">
    <location>
        <begin position="95"/>
        <end position="206"/>
    </location>
</feature>
<reference evidence="4" key="1">
    <citation type="submission" date="2018-05" db="EMBL/GenBank/DDBJ databases">
        <authorList>
            <person name="Du Z."/>
            <person name="Wang X."/>
        </authorList>
    </citation>
    <scope>NUCLEOTIDE SEQUENCE [LARGE SCALE GENOMIC DNA]</scope>
    <source>
        <strain evidence="4">WDS4C29</strain>
    </source>
</reference>
<dbReference type="EMBL" id="QETF01000001">
    <property type="protein sequence ID" value="PWG18695.1"/>
    <property type="molecule type" value="Genomic_DNA"/>
</dbReference>
<evidence type="ECO:0000313" key="4">
    <source>
        <dbReference type="Proteomes" id="UP000245293"/>
    </source>
</evidence>
<accession>A0A2V1P8A5</accession>
<dbReference type="OrthoDB" id="9784513at2"/>
<sequence>MKALGLAMVLTTAIAGMAVAQDVRITTFRDSSTFVLNGKSFTIDRIQDRDNVLTGEFARTSRQCPPFCIQPMIVAEGVATVGELEVMDFLETTASGGRGLLIDSRLPEWFASGTIPGAVNVPFMTLEAENRFRDDILVALGAQPQEDGSLDFAEAMDLMLFCNGPWCGQSPRAIEALVEAGYPAGKLSYYRGGMQAWSQLGLSVMIPSTEG</sequence>
<dbReference type="GO" id="GO:0016740">
    <property type="term" value="F:transferase activity"/>
    <property type="evidence" value="ECO:0007669"/>
    <property type="project" value="UniProtKB-KW"/>
</dbReference>
<keyword evidence="1" id="KW-0732">Signal</keyword>
<organism evidence="3 4">
    <name type="scientific">Salibaculum griseiflavum</name>
    <dbReference type="NCBI Taxonomy" id="1914409"/>
    <lineage>
        <taxon>Bacteria</taxon>
        <taxon>Pseudomonadati</taxon>
        <taxon>Pseudomonadota</taxon>
        <taxon>Alphaproteobacteria</taxon>
        <taxon>Rhodobacterales</taxon>
        <taxon>Roseobacteraceae</taxon>
        <taxon>Salibaculum</taxon>
    </lineage>
</organism>
<dbReference type="AlphaFoldDB" id="A0A2V1P8A5"/>
<dbReference type="Pfam" id="PF00581">
    <property type="entry name" value="Rhodanese"/>
    <property type="match status" value="1"/>
</dbReference>
<comment type="caution">
    <text evidence="3">The sequence shown here is derived from an EMBL/GenBank/DDBJ whole genome shotgun (WGS) entry which is preliminary data.</text>
</comment>